<gene>
    <name evidence="1" type="ORF">DICSQDRAFT_156185</name>
</gene>
<name>R7SUH2_DICSQ</name>
<dbReference type="HOGENOM" id="CLU_2922598_0_0_1"/>
<dbReference type="Proteomes" id="UP000053319">
    <property type="component" value="Unassembled WGS sequence"/>
</dbReference>
<proteinExistence type="predicted"/>
<dbReference type="GeneID" id="18837589"/>
<reference evidence="1 2" key="1">
    <citation type="journal article" date="2012" name="Science">
        <title>The Paleozoic origin of enzymatic lignin decomposition reconstructed from 31 fungal genomes.</title>
        <authorList>
            <person name="Floudas D."/>
            <person name="Binder M."/>
            <person name="Riley R."/>
            <person name="Barry K."/>
            <person name="Blanchette R.A."/>
            <person name="Henrissat B."/>
            <person name="Martinez A.T."/>
            <person name="Otillar R."/>
            <person name="Spatafora J.W."/>
            <person name="Yadav J.S."/>
            <person name="Aerts A."/>
            <person name="Benoit I."/>
            <person name="Boyd A."/>
            <person name="Carlson A."/>
            <person name="Copeland A."/>
            <person name="Coutinho P.M."/>
            <person name="de Vries R.P."/>
            <person name="Ferreira P."/>
            <person name="Findley K."/>
            <person name="Foster B."/>
            <person name="Gaskell J."/>
            <person name="Glotzer D."/>
            <person name="Gorecki P."/>
            <person name="Heitman J."/>
            <person name="Hesse C."/>
            <person name="Hori C."/>
            <person name="Igarashi K."/>
            <person name="Jurgens J.A."/>
            <person name="Kallen N."/>
            <person name="Kersten P."/>
            <person name="Kohler A."/>
            <person name="Kuees U."/>
            <person name="Kumar T.K.A."/>
            <person name="Kuo A."/>
            <person name="LaButti K."/>
            <person name="Larrondo L.F."/>
            <person name="Lindquist E."/>
            <person name="Ling A."/>
            <person name="Lombard V."/>
            <person name="Lucas S."/>
            <person name="Lundell T."/>
            <person name="Martin R."/>
            <person name="McLaughlin D.J."/>
            <person name="Morgenstern I."/>
            <person name="Morin E."/>
            <person name="Murat C."/>
            <person name="Nagy L.G."/>
            <person name="Nolan M."/>
            <person name="Ohm R.A."/>
            <person name="Patyshakuliyeva A."/>
            <person name="Rokas A."/>
            <person name="Ruiz-Duenas F.J."/>
            <person name="Sabat G."/>
            <person name="Salamov A."/>
            <person name="Samejima M."/>
            <person name="Schmutz J."/>
            <person name="Slot J.C."/>
            <person name="St John F."/>
            <person name="Stenlid J."/>
            <person name="Sun H."/>
            <person name="Sun S."/>
            <person name="Syed K."/>
            <person name="Tsang A."/>
            <person name="Wiebenga A."/>
            <person name="Young D."/>
            <person name="Pisabarro A."/>
            <person name="Eastwood D.C."/>
            <person name="Martin F."/>
            <person name="Cullen D."/>
            <person name="Grigoriev I.V."/>
            <person name="Hibbett D.S."/>
        </authorList>
    </citation>
    <scope>NUCLEOTIDE SEQUENCE [LARGE SCALE GENOMIC DNA]</scope>
    <source>
        <strain evidence="1 2">LYAD-421 SS1</strain>
    </source>
</reference>
<protein>
    <submittedName>
        <fullName evidence="1">Uncharacterized protein</fullName>
    </submittedName>
</protein>
<dbReference type="AlphaFoldDB" id="R7SUH2"/>
<accession>R7SUH2</accession>
<dbReference type="KEGG" id="dsq:DICSQDRAFT_156185"/>
<evidence type="ECO:0000313" key="1">
    <source>
        <dbReference type="EMBL" id="EJF59676.1"/>
    </source>
</evidence>
<evidence type="ECO:0000313" key="2">
    <source>
        <dbReference type="Proteomes" id="UP000053319"/>
    </source>
</evidence>
<sequence>MTLFGPGLGEPLGIGLDWWQLELRVAQASVLRHRVTSSPRWRRVQTHVERLRFGDVQFYLA</sequence>
<organism evidence="1 2">
    <name type="scientific">Dichomitus squalens (strain LYAD-421)</name>
    <name type="common">Western red white-rot fungus</name>
    <dbReference type="NCBI Taxonomy" id="732165"/>
    <lineage>
        <taxon>Eukaryota</taxon>
        <taxon>Fungi</taxon>
        <taxon>Dikarya</taxon>
        <taxon>Basidiomycota</taxon>
        <taxon>Agaricomycotina</taxon>
        <taxon>Agaricomycetes</taxon>
        <taxon>Polyporales</taxon>
        <taxon>Polyporaceae</taxon>
        <taxon>Dichomitus</taxon>
    </lineage>
</organism>
<dbReference type="EMBL" id="JH719422">
    <property type="protein sequence ID" value="EJF59676.1"/>
    <property type="molecule type" value="Genomic_DNA"/>
</dbReference>
<dbReference type="RefSeq" id="XP_007367614.1">
    <property type="nucleotide sequence ID" value="XM_007367552.1"/>
</dbReference>